<dbReference type="RefSeq" id="WP_187791673.1">
    <property type="nucleotide sequence ID" value="NZ_JACOQL010000001.1"/>
</dbReference>
<comment type="caution">
    <text evidence="5">The sequence shown here is derived from an EMBL/GenBank/DDBJ whole genome shotgun (WGS) entry which is preliminary data.</text>
</comment>
<dbReference type="Pfam" id="PF13377">
    <property type="entry name" value="Peripla_BP_3"/>
    <property type="match status" value="1"/>
</dbReference>
<dbReference type="Gene3D" id="3.40.50.2300">
    <property type="match status" value="2"/>
</dbReference>
<organism evidence="5 6">
    <name type="scientific">Paracoccus amoyensis</name>
    <dbReference type="NCBI Taxonomy" id="2760093"/>
    <lineage>
        <taxon>Bacteria</taxon>
        <taxon>Pseudomonadati</taxon>
        <taxon>Pseudomonadota</taxon>
        <taxon>Alphaproteobacteria</taxon>
        <taxon>Rhodobacterales</taxon>
        <taxon>Paracoccaceae</taxon>
        <taxon>Paracoccus</taxon>
    </lineage>
</organism>
<dbReference type="EMBL" id="JACOQL010000001">
    <property type="protein sequence ID" value="MBC9245254.1"/>
    <property type="molecule type" value="Genomic_DNA"/>
</dbReference>
<evidence type="ECO:0000256" key="1">
    <source>
        <dbReference type="ARBA" id="ARBA00023015"/>
    </source>
</evidence>
<keyword evidence="2" id="KW-0238">DNA-binding</keyword>
<dbReference type="InterPro" id="IPR000843">
    <property type="entry name" value="HTH_LacI"/>
</dbReference>
<dbReference type="GO" id="GO:0000976">
    <property type="term" value="F:transcription cis-regulatory region binding"/>
    <property type="evidence" value="ECO:0007669"/>
    <property type="project" value="TreeGrafter"/>
</dbReference>
<dbReference type="GO" id="GO:0003700">
    <property type="term" value="F:DNA-binding transcription factor activity"/>
    <property type="evidence" value="ECO:0007669"/>
    <property type="project" value="TreeGrafter"/>
</dbReference>
<dbReference type="InterPro" id="IPR046335">
    <property type="entry name" value="LacI/GalR-like_sensor"/>
</dbReference>
<keyword evidence="1" id="KW-0805">Transcription regulation</keyword>
<dbReference type="CDD" id="cd01392">
    <property type="entry name" value="HTH_LacI"/>
    <property type="match status" value="1"/>
</dbReference>
<evidence type="ECO:0000256" key="3">
    <source>
        <dbReference type="ARBA" id="ARBA00023163"/>
    </source>
</evidence>
<dbReference type="SMART" id="SM00354">
    <property type="entry name" value="HTH_LACI"/>
    <property type="match status" value="1"/>
</dbReference>
<dbReference type="SUPFAM" id="SSF53822">
    <property type="entry name" value="Periplasmic binding protein-like I"/>
    <property type="match status" value="1"/>
</dbReference>
<keyword evidence="6" id="KW-1185">Reference proteome</keyword>
<proteinExistence type="predicted"/>
<dbReference type="Pfam" id="PF00356">
    <property type="entry name" value="LacI"/>
    <property type="match status" value="1"/>
</dbReference>
<reference evidence="5" key="1">
    <citation type="submission" date="2020-08" db="EMBL/GenBank/DDBJ databases">
        <title>Paracoccus amoyensis sp. nov., isolated from the surface seawater at coast of Xiamen, Fujian.</title>
        <authorList>
            <person name="Lyu L."/>
        </authorList>
    </citation>
    <scope>NUCLEOTIDE SEQUENCE</scope>
    <source>
        <strain evidence="5">11-3</strain>
    </source>
</reference>
<dbReference type="SUPFAM" id="SSF47413">
    <property type="entry name" value="lambda repressor-like DNA-binding domains"/>
    <property type="match status" value="1"/>
</dbReference>
<evidence type="ECO:0000256" key="2">
    <source>
        <dbReference type="ARBA" id="ARBA00023125"/>
    </source>
</evidence>
<name>A0A926GD83_9RHOB</name>
<dbReference type="PANTHER" id="PTHR30146">
    <property type="entry name" value="LACI-RELATED TRANSCRIPTIONAL REPRESSOR"/>
    <property type="match status" value="1"/>
</dbReference>
<evidence type="ECO:0000259" key="4">
    <source>
        <dbReference type="PROSITE" id="PS50932"/>
    </source>
</evidence>
<gene>
    <name evidence="5" type="ORF">H4P12_00670</name>
</gene>
<sequence length="342" mass="37276">MTTLKDVAKKAGLSITQTSRALNDHSDVSAATRERVKEIALTLQYRPNLSARKLVSGRSGLVGLVVPRTKDLASDGLFIEVVSGLSTEFSLRDMQFVLHVTQPEEPIIPVYKRLVGNGAIDGFVLIDPREDDRRAAFLSKAKVPFVVHGRIGPNPKHAYFDIDNEKIFRGITRHLSALGHRRIVLLNGIEDRTYAEARSCGYRHALVDSRIDPSEAIIRSGAMTESFGLISTVDLFSGPEPRPTAIICGSVRIAKGVYQALNALGLSIPRDVSVFAHDDHIAQIQTEAFYPALSVTDAPMRDSWKPLAACLEGAISGAPLSELQVVGPYRTILRQSTAAPCQ</sequence>
<dbReference type="Gene3D" id="1.10.260.40">
    <property type="entry name" value="lambda repressor-like DNA-binding domains"/>
    <property type="match status" value="1"/>
</dbReference>
<evidence type="ECO:0000313" key="6">
    <source>
        <dbReference type="Proteomes" id="UP000608594"/>
    </source>
</evidence>
<dbReference type="Proteomes" id="UP000608594">
    <property type="component" value="Unassembled WGS sequence"/>
</dbReference>
<keyword evidence="3" id="KW-0804">Transcription</keyword>
<accession>A0A926GD83</accession>
<protein>
    <submittedName>
        <fullName evidence="5">Substrate-binding domain-containing protein</fullName>
    </submittedName>
</protein>
<dbReference type="CDD" id="cd20010">
    <property type="entry name" value="PBP1_AglR-like"/>
    <property type="match status" value="1"/>
</dbReference>
<dbReference type="AlphaFoldDB" id="A0A926GD83"/>
<dbReference type="InterPro" id="IPR028082">
    <property type="entry name" value="Peripla_BP_I"/>
</dbReference>
<dbReference type="InterPro" id="IPR010982">
    <property type="entry name" value="Lambda_DNA-bd_dom_sf"/>
</dbReference>
<dbReference type="PANTHER" id="PTHR30146:SF155">
    <property type="entry name" value="ALANINE RACEMASE"/>
    <property type="match status" value="1"/>
</dbReference>
<feature type="domain" description="HTH lacI-type" evidence="4">
    <location>
        <begin position="2"/>
        <end position="56"/>
    </location>
</feature>
<evidence type="ECO:0000313" key="5">
    <source>
        <dbReference type="EMBL" id="MBC9245254.1"/>
    </source>
</evidence>
<dbReference type="PROSITE" id="PS50932">
    <property type="entry name" value="HTH_LACI_2"/>
    <property type="match status" value="1"/>
</dbReference>